<comment type="function">
    <text evidence="10">VP5 protein is one of the two proteins (with VP2) which constitute the virus particle outer capsid. Acts as a membrane permeabilization protein that mediates release of viral particles from endosomal compartments into the cytoplasm. Permeabilization activity is probably negatively regulated by VP2 and is triggered by endosomal degradation of VP2 and exposure to low pH.</text>
</comment>
<name>A0A650F4U6_9REOV</name>
<keyword evidence="7" id="KW-1152">Outer capsid protein</keyword>
<evidence type="ECO:0000256" key="2">
    <source>
        <dbReference type="ARBA" id="ARBA00007624"/>
    </source>
</evidence>
<proteinExistence type="inferred from homology"/>
<feature type="coiled-coil region" evidence="11">
    <location>
        <begin position="159"/>
        <end position="215"/>
    </location>
</feature>
<evidence type="ECO:0000256" key="4">
    <source>
        <dbReference type="ARBA" id="ARBA00022561"/>
    </source>
</evidence>
<dbReference type="GO" id="GO:0140267">
    <property type="term" value="P:symbiont entry into host cell via permeabilization of host membrane"/>
    <property type="evidence" value="ECO:0007669"/>
    <property type="project" value="UniProtKB-KW"/>
</dbReference>
<organism evidence="12">
    <name type="scientific">Yunnan orbivirus</name>
    <dbReference type="NCBI Taxonomy" id="306276"/>
    <lineage>
        <taxon>Viruses</taxon>
        <taxon>Riboviria</taxon>
        <taxon>Orthornavirae</taxon>
        <taxon>Duplornaviricota</taxon>
        <taxon>Resentoviricetes</taxon>
        <taxon>Reovirales</taxon>
        <taxon>Sedoreoviridae</taxon>
        <taxon>Orbivirus</taxon>
        <taxon>Orbivirus yunnanense</taxon>
    </lineage>
</organism>
<sequence>MGKFTSALSRIGRGMKNIVTSDTTRRLASSIGTAAMRALESETGQKVVSGVVQGLAESALTDVDTGTAIKKAVIGNVLNIHEPPTDPLNPTEQQLASRLAALNREVKSIEEFDKHSKAVENKLTVSIEKLNKIVKNQNVVTQAEENQVESLDTSMKAMIEITEHENKNLQILSDALTKEARLRSRDEAKMIEAMKANYQAMANAVKAEKEAILEEAIEQSIDIGGEIAEHVAAEVPFVGESIATGMATARGIQQIYKLGQTISRLTGVSVQHAELPAISSATVETLLTQDTFNDSALQKIVNAKIKHVEEIKKEMEHLNDVVAAEIKKRAVEDGMRTGTPETTIHHVVRSNFHIPKTRRPGVHIYTAPYDSDLVVIFLVVSPYSTHRAFVVCVDFAIDFVYFQEVTHGGTRLHKGPKTSGQPNFRSACKDFFKDSASHAGSTKMHSERLTRSAGNEPIYVTSMHYPYSYVQTKRQAEQFCKNAEIQRHILRGPLSMQRTNVLNAILHGVTLITTTRSRSAQGTRIPISRPQNPLM</sequence>
<keyword evidence="8" id="KW-0946">Virion</keyword>
<dbReference type="GO" id="GO:0039624">
    <property type="term" value="C:viral outer capsid"/>
    <property type="evidence" value="ECO:0007669"/>
    <property type="project" value="UniProtKB-KW"/>
</dbReference>
<evidence type="ECO:0000256" key="9">
    <source>
        <dbReference type="ARBA" id="ARBA00023296"/>
    </source>
</evidence>
<evidence type="ECO:0000256" key="1">
    <source>
        <dbReference type="ARBA" id="ARBA00004328"/>
    </source>
</evidence>
<keyword evidence="5" id="KW-1162">Viral penetration into host cytoplasm</keyword>
<reference evidence="12" key="1">
    <citation type="journal article" date="2017" name="Virus Res.">
        <title>Genomes of viral isolates derived from different mosquitos species.</title>
        <authorList>
            <person name="Sadeghi M."/>
            <person name="Popov V."/>
            <person name="Guzman H."/>
            <person name="Phan T.G."/>
            <person name="Vasilakis N."/>
            <person name="Tesh R."/>
            <person name="Delwart E."/>
        </authorList>
    </citation>
    <scope>NUCLEOTIDE SEQUENCE</scope>
    <source>
        <strain evidence="12">JKT-8650</strain>
    </source>
</reference>
<evidence type="ECO:0000256" key="10">
    <source>
        <dbReference type="ARBA" id="ARBA00024835"/>
    </source>
</evidence>
<accession>A0A650F4U6</accession>
<keyword evidence="11" id="KW-0175">Coiled coil</keyword>
<dbReference type="InterPro" id="IPR000145">
    <property type="entry name" value="Capsid_VP5_Orbivir"/>
</dbReference>
<protein>
    <recommendedName>
        <fullName evidence="3">Outer capsid protein VP5</fullName>
    </recommendedName>
</protein>
<keyword evidence="9" id="KW-1160">Virus entry into host cell</keyword>
<dbReference type="GO" id="GO:0005198">
    <property type="term" value="F:structural molecule activity"/>
    <property type="evidence" value="ECO:0007669"/>
    <property type="project" value="InterPro"/>
</dbReference>
<evidence type="ECO:0000256" key="5">
    <source>
        <dbReference type="ARBA" id="ARBA00022595"/>
    </source>
</evidence>
<evidence type="ECO:0000256" key="3">
    <source>
        <dbReference type="ARBA" id="ARBA00015353"/>
    </source>
</evidence>
<keyword evidence="6" id="KW-1173">Viral penetration via permeabilization of host membrane</keyword>
<comment type="subcellular location">
    <subcellularLocation>
        <location evidence="1">Virion</location>
    </subcellularLocation>
</comment>
<evidence type="ECO:0000313" key="12">
    <source>
        <dbReference type="EMBL" id="QGU18493.1"/>
    </source>
</evidence>
<evidence type="ECO:0000256" key="6">
    <source>
        <dbReference type="ARBA" id="ARBA00022648"/>
    </source>
</evidence>
<keyword evidence="4" id="KW-0167">Capsid protein</keyword>
<evidence type="ECO:0000256" key="7">
    <source>
        <dbReference type="ARBA" id="ARBA00022770"/>
    </source>
</evidence>
<evidence type="ECO:0000256" key="11">
    <source>
        <dbReference type="SAM" id="Coils"/>
    </source>
</evidence>
<comment type="similarity">
    <text evidence="2">Belongs to the orbivirus VP5 family.</text>
</comment>
<evidence type="ECO:0000256" key="8">
    <source>
        <dbReference type="ARBA" id="ARBA00022844"/>
    </source>
</evidence>
<dbReference type="EMBL" id="MF152981">
    <property type="protein sequence ID" value="QGU18493.1"/>
    <property type="molecule type" value="Genomic_RNA"/>
</dbReference>
<dbReference type="Pfam" id="PF00901">
    <property type="entry name" value="Orbi_VP5"/>
    <property type="match status" value="1"/>
</dbReference>